<dbReference type="GO" id="GO:0003774">
    <property type="term" value="F:cytoskeletal motor activity"/>
    <property type="evidence" value="ECO:0007669"/>
    <property type="project" value="InterPro"/>
</dbReference>
<organism evidence="6">
    <name type="scientific">Alkalihalophilus sp. As8PL</name>
    <dbReference type="NCBI Taxonomy" id="3237103"/>
    <lineage>
        <taxon>Bacteria</taxon>
        <taxon>Bacillati</taxon>
        <taxon>Bacillota</taxon>
        <taxon>Bacilli</taxon>
        <taxon>Bacillales</taxon>
        <taxon>Bacillaceae</taxon>
        <taxon>Alkalihalophilus</taxon>
    </lineage>
</organism>
<comment type="subcellular location">
    <subcellularLocation>
        <location evidence="1 4">Bacterial flagellum basal body</location>
    </subcellularLocation>
</comment>
<dbReference type="NCBIfam" id="TIGR00205">
    <property type="entry name" value="fliE"/>
    <property type="match status" value="1"/>
</dbReference>
<proteinExistence type="inferred from homology"/>
<dbReference type="GO" id="GO:0005198">
    <property type="term" value="F:structural molecule activity"/>
    <property type="evidence" value="ECO:0007669"/>
    <property type="project" value="UniProtKB-UniRule"/>
</dbReference>
<accession>A0AB39BTH2</accession>
<evidence type="ECO:0000256" key="4">
    <source>
        <dbReference type="HAMAP-Rule" id="MF_00724"/>
    </source>
</evidence>
<dbReference type="PRINTS" id="PR01006">
    <property type="entry name" value="FLGHOOKFLIE"/>
</dbReference>
<keyword evidence="3 4" id="KW-0975">Bacterial flagellum</keyword>
<evidence type="ECO:0000256" key="1">
    <source>
        <dbReference type="ARBA" id="ARBA00004117"/>
    </source>
</evidence>
<comment type="similarity">
    <text evidence="2 4">Belongs to the FliE family.</text>
</comment>
<evidence type="ECO:0000256" key="2">
    <source>
        <dbReference type="ARBA" id="ARBA00009272"/>
    </source>
</evidence>
<dbReference type="GO" id="GO:0009425">
    <property type="term" value="C:bacterial-type flagellum basal body"/>
    <property type="evidence" value="ECO:0007669"/>
    <property type="project" value="UniProtKB-SubCell"/>
</dbReference>
<dbReference type="InterPro" id="IPR001624">
    <property type="entry name" value="FliE"/>
</dbReference>
<dbReference type="AlphaFoldDB" id="A0AB39BTH2"/>
<dbReference type="PANTHER" id="PTHR34653:SF1">
    <property type="entry name" value="FLAGELLAR HOOK-BASAL BODY COMPLEX PROTEIN FLIE"/>
    <property type="match status" value="1"/>
</dbReference>
<keyword evidence="6" id="KW-0282">Flagellum</keyword>
<dbReference type="PANTHER" id="PTHR34653">
    <property type="match status" value="1"/>
</dbReference>
<dbReference type="EMBL" id="CP162551">
    <property type="protein sequence ID" value="XDI36646.1"/>
    <property type="molecule type" value="Genomic_DNA"/>
</dbReference>
<keyword evidence="6" id="KW-0969">Cilium</keyword>
<dbReference type="RefSeq" id="WP_368504052.1">
    <property type="nucleotide sequence ID" value="NZ_CP162551.1"/>
</dbReference>
<dbReference type="Pfam" id="PF02049">
    <property type="entry name" value="FliE"/>
    <property type="match status" value="1"/>
</dbReference>
<dbReference type="HAMAP" id="MF_00724">
    <property type="entry name" value="FliE"/>
    <property type="match status" value="1"/>
</dbReference>
<gene>
    <name evidence="4 6" type="primary">fliE</name>
    <name evidence="6" type="ORF">AB3N04_18525</name>
</gene>
<evidence type="ECO:0000256" key="5">
    <source>
        <dbReference type="NCBIfam" id="TIGR00205"/>
    </source>
</evidence>
<name>A0AB39BTH2_9BACI</name>
<protein>
    <recommendedName>
        <fullName evidence="4 5">Flagellar hook-basal body complex protein FliE</fullName>
    </recommendedName>
</protein>
<evidence type="ECO:0000256" key="3">
    <source>
        <dbReference type="ARBA" id="ARBA00023143"/>
    </source>
</evidence>
<sequence>MDINRVSSPFMVQNQLGLVSQMNHTPAQAGATFKKALTEAVQNVNELQNVSALKTEQLARGEITNLHDVMITGQKASVALQATVEVRNKVIESYQEIMRMQV</sequence>
<evidence type="ECO:0000313" key="6">
    <source>
        <dbReference type="EMBL" id="XDI36646.1"/>
    </source>
</evidence>
<reference evidence="6" key="1">
    <citation type="submission" date="2024-07" db="EMBL/GenBank/DDBJ databases">
        <title>Identification and characteristics of an arsenic-resistant bacterial isolate, which belongs to a novel species.</title>
        <authorList>
            <person name="Juszczyk A."/>
            <person name="Kowalczyk A."/>
            <person name="Was K."/>
            <person name="Kosowicz W."/>
            <person name="Budzyn A."/>
            <person name="Latowski D."/>
        </authorList>
    </citation>
    <scope>NUCLEOTIDE SEQUENCE</scope>
    <source>
        <strain evidence="6">As8PL</strain>
    </source>
</reference>
<dbReference type="GO" id="GO:0071973">
    <property type="term" value="P:bacterial-type flagellum-dependent cell motility"/>
    <property type="evidence" value="ECO:0007669"/>
    <property type="project" value="InterPro"/>
</dbReference>
<keyword evidence="6" id="KW-0966">Cell projection</keyword>